<evidence type="ECO:0000313" key="2">
    <source>
        <dbReference type="Proteomes" id="UP000251431"/>
    </source>
</evidence>
<organism evidence="1 2">
    <name type="scientific">Lysinibacillus capsici</name>
    <dbReference type="NCBI Taxonomy" id="2115968"/>
    <lineage>
        <taxon>Bacteria</taxon>
        <taxon>Bacillati</taxon>
        <taxon>Bacillota</taxon>
        <taxon>Bacilli</taxon>
        <taxon>Bacillales</taxon>
        <taxon>Bacillaceae</taxon>
        <taxon>Lysinibacillus</taxon>
    </lineage>
</organism>
<proteinExistence type="predicted"/>
<gene>
    <name evidence="1" type="ORF">NCTC7582_05248</name>
</gene>
<dbReference type="EMBL" id="UAQE01000010">
    <property type="protein sequence ID" value="SPU40704.1"/>
    <property type="molecule type" value="Genomic_DNA"/>
</dbReference>
<name>A0A2X1AQI3_9BACI</name>
<evidence type="ECO:0008006" key="3">
    <source>
        <dbReference type="Google" id="ProtNLM"/>
    </source>
</evidence>
<dbReference type="Proteomes" id="UP000251431">
    <property type="component" value="Unassembled WGS sequence"/>
</dbReference>
<reference evidence="1 2" key="1">
    <citation type="submission" date="2018-06" db="EMBL/GenBank/DDBJ databases">
        <authorList>
            <consortium name="Pathogen Informatics"/>
            <person name="Doyle S."/>
        </authorList>
    </citation>
    <scope>NUCLEOTIDE SEQUENCE [LARGE SCALE GENOMIC DNA]</scope>
    <source>
        <strain evidence="1 2">NCTC7582</strain>
    </source>
</reference>
<evidence type="ECO:0000313" key="1">
    <source>
        <dbReference type="EMBL" id="SPU40704.1"/>
    </source>
</evidence>
<sequence length="143" mass="16702">MLRNRKPTPGQYLKCKNPENYFSRNELSELRKSYYTAVNKRMWQAVSLPSCKKANSILEGKLLIRYLLKCCDRTMLCFVSFNEMAEATSMTNYRVRQLVKALQEINIITYSKSCIQLLPVPSNTPTTHEMQLRHFNDRKGQKG</sequence>
<accession>A0A2X1AQI3</accession>
<protein>
    <recommendedName>
        <fullName evidence="3">Replication protein</fullName>
    </recommendedName>
</protein>
<dbReference type="RefSeq" id="WP_112118945.1">
    <property type="nucleotide sequence ID" value="NZ_UAQE01000010.1"/>
</dbReference>
<dbReference type="AlphaFoldDB" id="A0A2X1AQI3"/>